<feature type="region of interest" description="Disordered" evidence="1">
    <location>
        <begin position="317"/>
        <end position="374"/>
    </location>
</feature>
<dbReference type="EMBL" id="MU004189">
    <property type="protein sequence ID" value="KAF2495449.1"/>
    <property type="molecule type" value="Genomic_DNA"/>
</dbReference>
<evidence type="ECO:0000313" key="3">
    <source>
        <dbReference type="Proteomes" id="UP000799750"/>
    </source>
</evidence>
<reference evidence="2" key="1">
    <citation type="journal article" date="2020" name="Stud. Mycol.">
        <title>101 Dothideomycetes genomes: a test case for predicting lifestyles and emergence of pathogens.</title>
        <authorList>
            <person name="Haridas S."/>
            <person name="Albert R."/>
            <person name="Binder M."/>
            <person name="Bloem J."/>
            <person name="Labutti K."/>
            <person name="Salamov A."/>
            <person name="Andreopoulos B."/>
            <person name="Baker S."/>
            <person name="Barry K."/>
            <person name="Bills G."/>
            <person name="Bluhm B."/>
            <person name="Cannon C."/>
            <person name="Castanera R."/>
            <person name="Culley D."/>
            <person name="Daum C."/>
            <person name="Ezra D."/>
            <person name="Gonzalez J."/>
            <person name="Henrissat B."/>
            <person name="Kuo A."/>
            <person name="Liang C."/>
            <person name="Lipzen A."/>
            <person name="Lutzoni F."/>
            <person name="Magnuson J."/>
            <person name="Mondo S."/>
            <person name="Nolan M."/>
            <person name="Ohm R."/>
            <person name="Pangilinan J."/>
            <person name="Park H.-J."/>
            <person name="Ramirez L."/>
            <person name="Alfaro M."/>
            <person name="Sun H."/>
            <person name="Tritt A."/>
            <person name="Yoshinaga Y."/>
            <person name="Zwiers L.-H."/>
            <person name="Turgeon B."/>
            <person name="Goodwin S."/>
            <person name="Spatafora J."/>
            <person name="Crous P."/>
            <person name="Grigoriev I."/>
        </authorList>
    </citation>
    <scope>NUCLEOTIDE SEQUENCE</scope>
    <source>
        <strain evidence="2">CBS 269.34</strain>
    </source>
</reference>
<dbReference type="OrthoDB" id="10493794at2759"/>
<feature type="compositionally biased region" description="Polar residues" evidence="1">
    <location>
        <begin position="225"/>
        <end position="238"/>
    </location>
</feature>
<dbReference type="Proteomes" id="UP000799750">
    <property type="component" value="Unassembled WGS sequence"/>
</dbReference>
<organism evidence="2 3">
    <name type="scientific">Lophium mytilinum</name>
    <dbReference type="NCBI Taxonomy" id="390894"/>
    <lineage>
        <taxon>Eukaryota</taxon>
        <taxon>Fungi</taxon>
        <taxon>Dikarya</taxon>
        <taxon>Ascomycota</taxon>
        <taxon>Pezizomycotina</taxon>
        <taxon>Dothideomycetes</taxon>
        <taxon>Pleosporomycetidae</taxon>
        <taxon>Mytilinidiales</taxon>
        <taxon>Mytilinidiaceae</taxon>
        <taxon>Lophium</taxon>
    </lineage>
</organism>
<feature type="compositionally biased region" description="Acidic residues" evidence="1">
    <location>
        <begin position="252"/>
        <end position="263"/>
    </location>
</feature>
<protein>
    <submittedName>
        <fullName evidence="2">Uncharacterized protein</fullName>
    </submittedName>
</protein>
<sequence length="411" mass="46994">MSATTSTSAVNEAPIDPQRFLGEYPGFDDIKDINDITYNARVCRDHIGVALAYINENQLTAQHFASAADLRKPEPEQPHVPIEFRVWLAADDETEEGVDVAADPENPTPEQRMAMDAFCERLILSYETFLKVYDHTQRANGDYHMPRYRHRIRLLRNACAHMFLVPTKHWEFVQQEGQDRLTSVVEEDLPDLDGELEQLIVLLESLVPFVQDRDEVPEGVDFGWTRSSSWPRNTQSAVVPSADAPSTYEAGESQDEDGEDQDEETMKREPRWYRRLPLSSRFHRGTRNQSTSPTPEGIEEQRLGDSATMAWDLIEESPEGSHNNPAEWDNSQEKPPENDPKSSNQGAAEKLVDPEPSVPSDDQAEREAPKASLLNRTFDRAMRNQWLRRRALKLRNFLYEELQGVEDSDDE</sequence>
<proteinExistence type="predicted"/>
<evidence type="ECO:0000313" key="2">
    <source>
        <dbReference type="EMBL" id="KAF2495449.1"/>
    </source>
</evidence>
<evidence type="ECO:0000256" key="1">
    <source>
        <dbReference type="SAM" id="MobiDB-lite"/>
    </source>
</evidence>
<accession>A0A6A6QTE2</accession>
<feature type="compositionally biased region" description="Basic and acidic residues" evidence="1">
    <location>
        <begin position="331"/>
        <end position="340"/>
    </location>
</feature>
<dbReference type="AlphaFoldDB" id="A0A6A6QTE2"/>
<name>A0A6A6QTE2_9PEZI</name>
<feature type="region of interest" description="Disordered" evidence="1">
    <location>
        <begin position="223"/>
        <end position="303"/>
    </location>
</feature>
<keyword evidence="3" id="KW-1185">Reference proteome</keyword>
<gene>
    <name evidence="2" type="ORF">BU16DRAFT_539405</name>
</gene>